<reference evidence="2" key="1">
    <citation type="submission" date="2016-10" db="EMBL/GenBank/DDBJ databases">
        <authorList>
            <person name="Varghese N."/>
            <person name="Submissions S."/>
        </authorList>
    </citation>
    <scope>NUCLEOTIDE SEQUENCE [LARGE SCALE GENOMIC DNA]</scope>
    <source>
        <strain evidence="2">DC30,IBRC 10041,KCTC 4046</strain>
    </source>
</reference>
<protein>
    <submittedName>
        <fullName evidence="1">Uncharacterized protein</fullName>
    </submittedName>
</protein>
<dbReference type="OrthoDB" id="324613at2157"/>
<accession>A0A1H3HDP7</accession>
<sequence>MGRDSRGQAHTLEAVAAAIVLLSAILFALQVTAVTPLSGSTSNQHIETQQAELAQGLLAGEAENGSLKRTLLYYNTSAEDDRFHGATGGKGQYDGRIPTGPNVPAFAPALSETFLDRGTAVNVNLYYLHDGDRRRQPLIELGTPSDHAATATHQVTLFEADAIRAADGSATGETVAEAASNGTYFVDRDVDGADSPAFNVVEVEVTVWRM</sequence>
<dbReference type="RefSeq" id="WP_092731514.1">
    <property type="nucleotide sequence ID" value="NZ_FNPC01000003.1"/>
</dbReference>
<evidence type="ECO:0000313" key="1">
    <source>
        <dbReference type="EMBL" id="SDY13460.1"/>
    </source>
</evidence>
<dbReference type="Pfam" id="PF23959">
    <property type="entry name" value="DUF7288"/>
    <property type="match status" value="1"/>
</dbReference>
<gene>
    <name evidence="1" type="ORF">SAMN05216564_103230</name>
</gene>
<dbReference type="AlphaFoldDB" id="A0A1H3HDP7"/>
<evidence type="ECO:0000313" key="2">
    <source>
        <dbReference type="Proteomes" id="UP000199079"/>
    </source>
</evidence>
<name>A0A1H3HDP7_9EURY</name>
<dbReference type="EMBL" id="FNPC01000003">
    <property type="protein sequence ID" value="SDY13460.1"/>
    <property type="molecule type" value="Genomic_DNA"/>
</dbReference>
<organism evidence="1 2">
    <name type="scientific">Halopenitus persicus</name>
    <dbReference type="NCBI Taxonomy" id="1048396"/>
    <lineage>
        <taxon>Archaea</taxon>
        <taxon>Methanobacteriati</taxon>
        <taxon>Methanobacteriota</taxon>
        <taxon>Stenosarchaea group</taxon>
        <taxon>Halobacteria</taxon>
        <taxon>Halobacteriales</taxon>
        <taxon>Haloferacaceae</taxon>
        <taxon>Halopenitus</taxon>
    </lineage>
</organism>
<keyword evidence="2" id="KW-1185">Reference proteome</keyword>
<dbReference type="InterPro" id="IPR055712">
    <property type="entry name" value="DUF7288"/>
</dbReference>
<dbReference type="Proteomes" id="UP000199079">
    <property type="component" value="Unassembled WGS sequence"/>
</dbReference>
<proteinExistence type="predicted"/>